<dbReference type="NCBIfam" id="NF002202">
    <property type="entry name" value="PRK01066.1"/>
    <property type="match status" value="1"/>
</dbReference>
<sequence>MLSACYNDPFLSDFCLGRRPLRIASRKSTLAQAQVHECVRLLRSWFPKLWIQIHTISTRGDKDKTTPLRLVENSQFFTDAVDKLVIRGNCHLAVHSAKDLPDPPATPVVAITKGLDPSDLLVYAERYLWKRFPKVPRLGSSSLRRGETLKTLFPEGRILDIRGTIEERLEQLENGKYDAIVIAKAAILRLHLHLPYTKVLPPPYHPLQGRLAITAGKDIEAWKTFLLPLNTATTSQETLLSPNVI</sequence>
<protein>
    <recommendedName>
        <fullName evidence="4">hydroxymethylbilane synthase</fullName>
        <ecNumber evidence="4">2.5.1.61</ecNumber>
    </recommendedName>
    <alternativeName>
        <fullName evidence="8">Hydroxymethylbilane synthase</fullName>
    </alternativeName>
    <alternativeName>
        <fullName evidence="7">Pre-uroporphyrinogen synthase</fullName>
    </alternativeName>
</protein>
<dbReference type="RefSeq" id="WP_006343016.1">
    <property type="nucleotide sequence ID" value="NZ_KE356190.1"/>
</dbReference>
<dbReference type="PANTHER" id="PTHR11557">
    <property type="entry name" value="PORPHOBILINOGEN DEAMINASE"/>
    <property type="match status" value="1"/>
</dbReference>
<keyword evidence="6" id="KW-0627">Porphyrin biosynthesis</keyword>
<comment type="catalytic activity">
    <reaction evidence="9">
        <text>4 porphobilinogen + H2O = hydroxymethylbilane + 4 NH4(+)</text>
        <dbReference type="Rhea" id="RHEA:13185"/>
        <dbReference type="ChEBI" id="CHEBI:15377"/>
        <dbReference type="ChEBI" id="CHEBI:28938"/>
        <dbReference type="ChEBI" id="CHEBI:57845"/>
        <dbReference type="ChEBI" id="CHEBI:58126"/>
        <dbReference type="EC" id="2.5.1.61"/>
    </reaction>
</comment>
<accession>A0ABP2X2X4</accession>
<dbReference type="GeneID" id="12242794"/>
<evidence type="ECO:0000256" key="7">
    <source>
        <dbReference type="ARBA" id="ARBA00030685"/>
    </source>
</evidence>
<evidence type="ECO:0000259" key="10">
    <source>
        <dbReference type="Pfam" id="PF01379"/>
    </source>
</evidence>
<evidence type="ECO:0000256" key="6">
    <source>
        <dbReference type="ARBA" id="ARBA00023244"/>
    </source>
</evidence>
<dbReference type="EC" id="2.5.1.61" evidence="4"/>
<evidence type="ECO:0000256" key="3">
    <source>
        <dbReference type="ARBA" id="ARBA00005638"/>
    </source>
</evidence>
<comment type="function">
    <text evidence="1">Tetrapolymerization of the monopyrrole PBG into the hydroxymethylbilane pre-uroporphyrinogen in several discrete steps.</text>
</comment>
<evidence type="ECO:0000256" key="5">
    <source>
        <dbReference type="ARBA" id="ARBA00022679"/>
    </source>
</evidence>
<evidence type="ECO:0000256" key="2">
    <source>
        <dbReference type="ARBA" id="ARBA00004735"/>
    </source>
</evidence>
<dbReference type="Proteomes" id="UP000014627">
    <property type="component" value="Unassembled WGS sequence"/>
</dbReference>
<gene>
    <name evidence="11" type="ORF">CP99DC5_0784</name>
</gene>
<evidence type="ECO:0000313" key="12">
    <source>
        <dbReference type="Proteomes" id="UP000014627"/>
    </source>
</evidence>
<proteinExistence type="inferred from homology"/>
<dbReference type="EMBL" id="ATLC01000052">
    <property type="protein sequence ID" value="EPJ27702.1"/>
    <property type="molecule type" value="Genomic_DNA"/>
</dbReference>
<comment type="similarity">
    <text evidence="3">Belongs to the HMBS family.</text>
</comment>
<evidence type="ECO:0000256" key="8">
    <source>
        <dbReference type="ARBA" id="ARBA00033064"/>
    </source>
</evidence>
<dbReference type="SUPFAM" id="SSF53850">
    <property type="entry name" value="Periplasmic binding protein-like II"/>
    <property type="match status" value="1"/>
</dbReference>
<dbReference type="InterPro" id="IPR022417">
    <property type="entry name" value="Porphobilin_deaminase_N"/>
</dbReference>
<comment type="pathway">
    <text evidence="2">Porphyrin-containing compound metabolism; protoporphyrin-IX biosynthesis; coproporphyrinogen-III from 5-aminolevulinate: step 2/4.</text>
</comment>
<dbReference type="Pfam" id="PF01379">
    <property type="entry name" value="Porphobil_deam"/>
    <property type="match status" value="1"/>
</dbReference>
<dbReference type="InterPro" id="IPR000860">
    <property type="entry name" value="HemC"/>
</dbReference>
<keyword evidence="12" id="KW-1185">Reference proteome</keyword>
<dbReference type="PRINTS" id="PR00151">
    <property type="entry name" value="PORPHBDMNASE"/>
</dbReference>
<keyword evidence="5" id="KW-0808">Transferase</keyword>
<feature type="domain" description="Porphobilinogen deaminase N-terminal" evidence="10">
    <location>
        <begin position="21"/>
        <end position="219"/>
    </location>
</feature>
<evidence type="ECO:0000256" key="1">
    <source>
        <dbReference type="ARBA" id="ARBA00002869"/>
    </source>
</evidence>
<reference evidence="11 12" key="1">
    <citation type="submission" date="2013-04" db="EMBL/GenBank/DDBJ databases">
        <title>Genome sequence of Chlamydia psittaci 99DC5.</title>
        <authorList>
            <person name="Huot-Creasy H."/>
            <person name="McCracken C.L."/>
            <person name="Humphries M."/>
            <person name="Sachse K."/>
            <person name="Laroucau K."/>
            <person name="Bavoil P."/>
            <person name="Myers G.S."/>
        </authorList>
    </citation>
    <scope>NUCLEOTIDE SEQUENCE [LARGE SCALE GENOMIC DNA]</scope>
    <source>
        <strain evidence="11 12">99DC5</strain>
    </source>
</reference>
<evidence type="ECO:0000313" key="11">
    <source>
        <dbReference type="EMBL" id="EPJ27702.1"/>
    </source>
</evidence>
<organism evidence="11 12">
    <name type="scientific">Chlamydia psittaci 99DC5</name>
    <dbReference type="NCBI Taxonomy" id="1112251"/>
    <lineage>
        <taxon>Bacteria</taxon>
        <taxon>Pseudomonadati</taxon>
        <taxon>Chlamydiota</taxon>
        <taxon>Chlamydiia</taxon>
        <taxon>Chlamydiales</taxon>
        <taxon>Chlamydiaceae</taxon>
        <taxon>Chlamydia/Chlamydophila group</taxon>
        <taxon>Chlamydia</taxon>
    </lineage>
</organism>
<name>A0ABP2X2X4_CHLPS</name>
<dbReference type="PANTHER" id="PTHR11557:SF0">
    <property type="entry name" value="PORPHOBILINOGEN DEAMINASE"/>
    <property type="match status" value="1"/>
</dbReference>
<dbReference type="Gene3D" id="3.40.190.10">
    <property type="entry name" value="Periplasmic binding protein-like II"/>
    <property type="match status" value="2"/>
</dbReference>
<evidence type="ECO:0000256" key="9">
    <source>
        <dbReference type="ARBA" id="ARBA00048169"/>
    </source>
</evidence>
<comment type="caution">
    <text evidence="11">The sequence shown here is derived from an EMBL/GenBank/DDBJ whole genome shotgun (WGS) entry which is preliminary data.</text>
</comment>
<evidence type="ECO:0000256" key="4">
    <source>
        <dbReference type="ARBA" id="ARBA00012655"/>
    </source>
</evidence>